<keyword evidence="2" id="KW-1185">Reference proteome</keyword>
<evidence type="ECO:0000313" key="2">
    <source>
        <dbReference type="Proteomes" id="UP001172680"/>
    </source>
</evidence>
<dbReference type="EMBL" id="JAPDRP010000010">
    <property type="protein sequence ID" value="KAJ9644017.1"/>
    <property type="molecule type" value="Genomic_DNA"/>
</dbReference>
<name>A0ACC2Z8F3_9PEZI</name>
<dbReference type="Proteomes" id="UP001172680">
    <property type="component" value="Unassembled WGS sequence"/>
</dbReference>
<proteinExistence type="predicted"/>
<organism evidence="1 2">
    <name type="scientific">Coniosporium tulheliwenetii</name>
    <dbReference type="NCBI Taxonomy" id="3383036"/>
    <lineage>
        <taxon>Eukaryota</taxon>
        <taxon>Fungi</taxon>
        <taxon>Dikarya</taxon>
        <taxon>Ascomycota</taxon>
        <taxon>Pezizomycotina</taxon>
        <taxon>Dothideomycetes</taxon>
        <taxon>Dothideomycetes incertae sedis</taxon>
        <taxon>Coniosporium</taxon>
    </lineage>
</organism>
<comment type="caution">
    <text evidence="1">The sequence shown here is derived from an EMBL/GenBank/DDBJ whole genome shotgun (WGS) entry which is preliminary data.</text>
</comment>
<reference evidence="1" key="1">
    <citation type="submission" date="2022-10" db="EMBL/GenBank/DDBJ databases">
        <title>Culturing micro-colonial fungi from biological soil crusts in the Mojave desert and describing Neophaeococcomyces mojavensis, and introducing the new genera and species Taxawa tesnikishii.</title>
        <authorList>
            <person name="Kurbessoian T."/>
            <person name="Stajich J.E."/>
        </authorList>
    </citation>
    <scope>NUCLEOTIDE SEQUENCE</scope>
    <source>
        <strain evidence="1">JES_115</strain>
    </source>
</reference>
<gene>
    <name evidence="1" type="ORF">H2199_003884</name>
</gene>
<protein>
    <submittedName>
        <fullName evidence="1">Uncharacterized protein</fullName>
    </submittedName>
</protein>
<sequence length="383" mass="42040">MAHALVFGASGLAGWGVVDQLLSNYPAEGTFAKVTALVNRPLTVAESYWPSPSPSRPKLNLVSNLNLAEGTVEEFTALLKGKVEDIADVTHAFYFAYRPEQDAEVEVAVNRGMLERAIGALNHLSPKLRFVVFPSGTKAYGIHIPGGVFTAPFRESMGRLPDPAGSTVFYYEFQDILKEQSKGSNWTWCDVRPDAVIGFVPNGSAFNLTAHWANYLSTYALVEGKGAKVPFPGTQSAYSALYNEASADIIARFSIWAALHPDKAGCGRIFNIADQARPSRMSERWPALAKYFGLEGIGPVDDPNVLKPGEFVKKHQCVLEEHGMKSNQVFKADFLDTYGYYLTSDRQLSLDKARAAGFSEEIDPASSWFKAFDRCKMAGMIPE</sequence>
<evidence type="ECO:0000313" key="1">
    <source>
        <dbReference type="EMBL" id="KAJ9644017.1"/>
    </source>
</evidence>
<accession>A0ACC2Z8F3</accession>